<dbReference type="PATRIC" id="fig|1423792.3.peg.2973"/>
<evidence type="ECO:0000313" key="4">
    <source>
        <dbReference type="Proteomes" id="UP000051330"/>
    </source>
</evidence>
<dbReference type="Proteomes" id="UP000051330">
    <property type="component" value="Unassembled WGS sequence"/>
</dbReference>
<evidence type="ECO:0000256" key="1">
    <source>
        <dbReference type="SAM" id="Phobius"/>
    </source>
</evidence>
<gene>
    <name evidence="3" type="ORF">FD09_GL002900</name>
</gene>
<comment type="caution">
    <text evidence="3">The sequence shown here is derived from an EMBL/GenBank/DDBJ whole genome shotgun (WGS) entry which is preliminary data.</text>
</comment>
<feature type="transmembrane region" description="Helical" evidence="1">
    <location>
        <begin position="30"/>
        <end position="48"/>
    </location>
</feature>
<feature type="domain" description="Thoeris protein ThsA Macro" evidence="2">
    <location>
        <begin position="92"/>
        <end position="278"/>
    </location>
</feature>
<keyword evidence="1" id="KW-0472">Membrane</keyword>
<dbReference type="STRING" id="1423792.FD09_GL002900"/>
<name>A0A0R1N482_9LACO</name>
<proteinExistence type="predicted"/>
<evidence type="ECO:0000259" key="2">
    <source>
        <dbReference type="Pfam" id="PF20016"/>
    </source>
</evidence>
<protein>
    <recommendedName>
        <fullName evidence="2">Thoeris protein ThsA Macro domain-containing protein</fullName>
    </recommendedName>
</protein>
<keyword evidence="1" id="KW-0812">Transmembrane</keyword>
<keyword evidence="4" id="KW-1185">Reference proteome</keyword>
<organism evidence="3 4">
    <name type="scientific">Schleiferilactobacillus perolens DSM 12744</name>
    <dbReference type="NCBI Taxonomy" id="1423792"/>
    <lineage>
        <taxon>Bacteria</taxon>
        <taxon>Bacillati</taxon>
        <taxon>Bacillota</taxon>
        <taxon>Bacilli</taxon>
        <taxon>Lactobacillales</taxon>
        <taxon>Lactobacillaceae</taxon>
        <taxon>Schleiferilactobacillus</taxon>
    </lineage>
</organism>
<reference evidence="3 4" key="1">
    <citation type="journal article" date="2015" name="Genome Announc.">
        <title>Expanding the biotechnology potential of lactobacilli through comparative genomics of 213 strains and associated genera.</title>
        <authorList>
            <person name="Sun Z."/>
            <person name="Harris H.M."/>
            <person name="McCann A."/>
            <person name="Guo C."/>
            <person name="Argimon S."/>
            <person name="Zhang W."/>
            <person name="Yang X."/>
            <person name="Jeffery I.B."/>
            <person name="Cooney J.C."/>
            <person name="Kagawa T.F."/>
            <person name="Liu W."/>
            <person name="Song Y."/>
            <person name="Salvetti E."/>
            <person name="Wrobel A."/>
            <person name="Rasinkangas P."/>
            <person name="Parkhill J."/>
            <person name="Rea M.C."/>
            <person name="O'Sullivan O."/>
            <person name="Ritari J."/>
            <person name="Douillard F.P."/>
            <person name="Paul Ross R."/>
            <person name="Yang R."/>
            <person name="Briner A.E."/>
            <person name="Felis G.E."/>
            <person name="de Vos W.M."/>
            <person name="Barrangou R."/>
            <person name="Klaenhammer T.R."/>
            <person name="Caufield P.W."/>
            <person name="Cui Y."/>
            <person name="Zhang H."/>
            <person name="O'Toole P.W."/>
        </authorList>
    </citation>
    <scope>NUCLEOTIDE SEQUENCE [LARGE SCALE GENOMIC DNA]</scope>
    <source>
        <strain evidence="3 4">DSM 12744</strain>
    </source>
</reference>
<dbReference type="InterPro" id="IPR045535">
    <property type="entry name" value="ThsA_Macro"/>
</dbReference>
<accession>A0A0R1N482</accession>
<dbReference type="Pfam" id="PF20016">
    <property type="entry name" value="ThsA_Macro"/>
    <property type="match status" value="1"/>
</dbReference>
<evidence type="ECO:0000313" key="3">
    <source>
        <dbReference type="EMBL" id="KRL12581.1"/>
    </source>
</evidence>
<feature type="transmembrane region" description="Helical" evidence="1">
    <location>
        <begin position="60"/>
        <end position="79"/>
    </location>
</feature>
<keyword evidence="1" id="KW-1133">Transmembrane helix</keyword>
<dbReference type="AlphaFoldDB" id="A0A0R1N482"/>
<sequence>MLSSCCSYLQRGVMNTVNVGFFDKTLRRSFVKVLSGISLILSLTLVFIDIPKKVRFDLGMIFLAGLGILYIAMLIRANLQRSIVLKFGNTTVEVSLGDLFKQNDLKVVSFNEYFDDVVDDKIIAKNSINGKYLSSLSSSQLEDVRDKLQNAPRLAEKGVQVGTNFYRKEGKKKQYRLGTIVVLPDDYLATAASKFTSDNKAVVTMSEYISFLMNFWDEVDRVYNGRSVSIPVFGSGMLRFRGGYDNVSDQDLLQIILWTFKVSKIKFTYPARLHVVVYKQKSAKYNLYKLKELENNGLSQ</sequence>
<dbReference type="EMBL" id="AZEC01000007">
    <property type="protein sequence ID" value="KRL12581.1"/>
    <property type="molecule type" value="Genomic_DNA"/>
</dbReference>